<comment type="subcellular location">
    <subcellularLocation>
        <location evidence="1">Cell membrane</location>
        <topology evidence="1">Multi-pass membrane protein</topology>
    </subcellularLocation>
</comment>
<dbReference type="PANTHER" id="PTHR42718:SF46">
    <property type="entry name" value="BLR6921 PROTEIN"/>
    <property type="match status" value="1"/>
</dbReference>
<evidence type="ECO:0000313" key="10">
    <source>
        <dbReference type="Proteomes" id="UP001139035"/>
    </source>
</evidence>
<dbReference type="InterPro" id="IPR011701">
    <property type="entry name" value="MFS"/>
</dbReference>
<evidence type="ECO:0000256" key="5">
    <source>
        <dbReference type="ARBA" id="ARBA00022989"/>
    </source>
</evidence>
<feature type="transmembrane region" description="Helical" evidence="7">
    <location>
        <begin position="195"/>
        <end position="214"/>
    </location>
</feature>
<evidence type="ECO:0000259" key="8">
    <source>
        <dbReference type="PROSITE" id="PS50850"/>
    </source>
</evidence>
<feature type="transmembrane region" description="Helical" evidence="7">
    <location>
        <begin position="129"/>
        <end position="151"/>
    </location>
</feature>
<keyword evidence="5 7" id="KW-1133">Transmembrane helix</keyword>
<accession>A0A9X1T665</accession>
<name>A0A9X1T665_9HYPH</name>
<feature type="transmembrane region" description="Helical" evidence="7">
    <location>
        <begin position="157"/>
        <end position="175"/>
    </location>
</feature>
<proteinExistence type="predicted"/>
<dbReference type="AlphaFoldDB" id="A0A9X1T665"/>
<evidence type="ECO:0000256" key="4">
    <source>
        <dbReference type="ARBA" id="ARBA00022692"/>
    </source>
</evidence>
<keyword evidence="6 7" id="KW-0472">Membrane</keyword>
<dbReference type="Pfam" id="PF07690">
    <property type="entry name" value="MFS_1"/>
    <property type="match status" value="2"/>
</dbReference>
<dbReference type="PANTHER" id="PTHR42718">
    <property type="entry name" value="MAJOR FACILITATOR SUPERFAMILY MULTIDRUG TRANSPORTER MFSC"/>
    <property type="match status" value="1"/>
</dbReference>
<dbReference type="InterPro" id="IPR036259">
    <property type="entry name" value="MFS_trans_sf"/>
</dbReference>
<evidence type="ECO:0000256" key="2">
    <source>
        <dbReference type="ARBA" id="ARBA00022448"/>
    </source>
</evidence>
<dbReference type="GO" id="GO:0005886">
    <property type="term" value="C:plasma membrane"/>
    <property type="evidence" value="ECO:0007669"/>
    <property type="project" value="UniProtKB-SubCell"/>
</dbReference>
<dbReference type="SUPFAM" id="SSF103473">
    <property type="entry name" value="MFS general substrate transporter"/>
    <property type="match status" value="1"/>
</dbReference>
<keyword evidence="4 7" id="KW-0812">Transmembrane</keyword>
<comment type="caution">
    <text evidence="9">The sequence shown here is derived from an EMBL/GenBank/DDBJ whole genome shotgun (WGS) entry which is preliminary data.</text>
</comment>
<feature type="domain" description="Major facilitator superfamily (MFS) profile" evidence="8">
    <location>
        <begin position="5"/>
        <end position="451"/>
    </location>
</feature>
<feature type="transmembrane region" description="Helical" evidence="7">
    <location>
        <begin position="319"/>
        <end position="342"/>
    </location>
</feature>
<feature type="transmembrane region" description="Helical" evidence="7">
    <location>
        <begin position="261"/>
        <end position="283"/>
    </location>
</feature>
<feature type="transmembrane region" description="Helical" evidence="7">
    <location>
        <begin position="220"/>
        <end position="240"/>
    </location>
</feature>
<gene>
    <name evidence="9" type="ORF">LZD57_16260</name>
</gene>
<evidence type="ECO:0000256" key="7">
    <source>
        <dbReference type="SAM" id="Phobius"/>
    </source>
</evidence>
<dbReference type="Gene3D" id="1.20.1250.20">
    <property type="entry name" value="MFS general substrate transporter like domains"/>
    <property type="match status" value="1"/>
</dbReference>
<dbReference type="InterPro" id="IPR020846">
    <property type="entry name" value="MFS_dom"/>
</dbReference>
<sequence>MKRIVPIVLAVALFMENMDSTVIATSLPVIAADIGTSPIALKLALTSYYVALAIFIPISGRMADRFGARLIFRVAIGVFMAGSLACATVNSLEGFVAARFLQGMGGAMMTPVGRLLLVRAVPKSDLVDAMAWFTIPALIGPLLGPPIGGAIATYADWRWIFLINLPIGIAGIYLAGRYLPWIETLPSMRFDIPGFLLSGFACAGLVFGLSVVSLPALPPIVGVAMAAAGLVAGVFFVLHARHAADPLLRLNLLKVPTLRAAIVGGSIFRIGSGAVPFLLPLMLQLGFGYTPLQSGLTTCLSIGGAMMMKFLAKPILNRFGFRATLVATALIGGGMTALIGIFRPDTAIVLVLLALLVGGFFRSLFFTSINTLAFADVSNRESGDATAMIAAIQQVSVAMGVALAGGVLEAGMVFAGSETVGLSDFTLAFAVVGVVTAASVFAFLALPANAGDEVAGRRVAAE</sequence>
<feature type="transmembrane region" description="Helical" evidence="7">
    <location>
        <begin position="387"/>
        <end position="407"/>
    </location>
</feature>
<keyword evidence="10" id="KW-1185">Reference proteome</keyword>
<feature type="transmembrane region" description="Helical" evidence="7">
    <location>
        <begin position="96"/>
        <end position="117"/>
    </location>
</feature>
<dbReference type="RefSeq" id="WP_233720539.1">
    <property type="nucleotide sequence ID" value="NZ_JAJUWU010000017.1"/>
</dbReference>
<evidence type="ECO:0000256" key="1">
    <source>
        <dbReference type="ARBA" id="ARBA00004651"/>
    </source>
</evidence>
<keyword evidence="3" id="KW-1003">Cell membrane</keyword>
<dbReference type="PRINTS" id="PR01036">
    <property type="entry name" value="TCRTETB"/>
</dbReference>
<dbReference type="Gene3D" id="1.20.1720.10">
    <property type="entry name" value="Multidrug resistance protein D"/>
    <property type="match status" value="1"/>
</dbReference>
<dbReference type="EMBL" id="JAJUWU010000017">
    <property type="protein sequence ID" value="MCE7029544.1"/>
    <property type="molecule type" value="Genomic_DNA"/>
</dbReference>
<keyword evidence="2" id="KW-0813">Transport</keyword>
<feature type="transmembrane region" description="Helical" evidence="7">
    <location>
        <begin position="40"/>
        <end position="58"/>
    </location>
</feature>
<feature type="transmembrane region" description="Helical" evidence="7">
    <location>
        <begin position="295"/>
        <end position="312"/>
    </location>
</feature>
<evidence type="ECO:0000256" key="3">
    <source>
        <dbReference type="ARBA" id="ARBA00022475"/>
    </source>
</evidence>
<feature type="transmembrane region" description="Helical" evidence="7">
    <location>
        <begin position="70"/>
        <end position="90"/>
    </location>
</feature>
<dbReference type="GO" id="GO:0022857">
    <property type="term" value="F:transmembrane transporter activity"/>
    <property type="evidence" value="ECO:0007669"/>
    <property type="project" value="InterPro"/>
</dbReference>
<feature type="transmembrane region" description="Helical" evidence="7">
    <location>
        <begin position="427"/>
        <end position="448"/>
    </location>
</feature>
<dbReference type="Proteomes" id="UP001139035">
    <property type="component" value="Unassembled WGS sequence"/>
</dbReference>
<dbReference type="PROSITE" id="PS50850">
    <property type="entry name" value="MFS"/>
    <property type="match status" value="1"/>
</dbReference>
<evidence type="ECO:0000313" key="9">
    <source>
        <dbReference type="EMBL" id="MCE7029544.1"/>
    </source>
</evidence>
<protein>
    <submittedName>
        <fullName evidence="9">MFS transporter</fullName>
    </submittedName>
</protein>
<reference evidence="9" key="1">
    <citation type="submission" date="2022-01" db="EMBL/GenBank/DDBJ databases">
        <title>Jiella avicenniae sp. nov., a novel endophytic bacterium isolated from bark of Avicennia marina.</title>
        <authorList>
            <person name="Tuo L."/>
        </authorList>
    </citation>
    <scope>NUCLEOTIDE SEQUENCE</scope>
    <source>
        <strain evidence="9">CBK1P-4</strain>
    </source>
</reference>
<organism evidence="9 10">
    <name type="scientific">Jiella avicenniae</name>
    <dbReference type="NCBI Taxonomy" id="2907202"/>
    <lineage>
        <taxon>Bacteria</taxon>
        <taxon>Pseudomonadati</taxon>
        <taxon>Pseudomonadota</taxon>
        <taxon>Alphaproteobacteria</taxon>
        <taxon>Hyphomicrobiales</taxon>
        <taxon>Aurantimonadaceae</taxon>
        <taxon>Jiella</taxon>
    </lineage>
</organism>
<feature type="transmembrane region" description="Helical" evidence="7">
    <location>
        <begin position="348"/>
        <end position="375"/>
    </location>
</feature>
<evidence type="ECO:0000256" key="6">
    <source>
        <dbReference type="ARBA" id="ARBA00023136"/>
    </source>
</evidence>